<dbReference type="EMBL" id="VYZJ01000019">
    <property type="protein sequence ID" value="NWR14133.1"/>
    <property type="molecule type" value="Genomic_DNA"/>
</dbReference>
<dbReference type="InterPro" id="IPR024679">
    <property type="entry name" value="Ipi1_N"/>
</dbReference>
<dbReference type="Proteomes" id="UP000580681">
    <property type="component" value="Unassembled WGS sequence"/>
</dbReference>
<evidence type="ECO:0000256" key="1">
    <source>
        <dbReference type="ARBA" id="ARBA00004604"/>
    </source>
</evidence>
<protein>
    <submittedName>
        <fullName evidence="7">TEX10 protein</fullName>
    </submittedName>
</protein>
<dbReference type="Pfam" id="PF12333">
    <property type="entry name" value="Ipi1_N"/>
    <property type="match status" value="1"/>
</dbReference>
<evidence type="ECO:0000313" key="7">
    <source>
        <dbReference type="EMBL" id="NWR14133.1"/>
    </source>
</evidence>
<dbReference type="GO" id="GO:0071339">
    <property type="term" value="C:MLL1 complex"/>
    <property type="evidence" value="ECO:0007669"/>
    <property type="project" value="TreeGrafter"/>
</dbReference>
<sequence>MTKKRKRQEDFQKVKFKVGKKKPKLENATDTTFKTKAIQIPEQLKEDGVLPTQNRKLNIKDLLSQMHHYSPGVKHNALLGLKELLSQYPFVIDAHLSSIISEVAAVFTDKDSNVRGAAVHLLQFLASKIRAEQIAPFFPLVSAHLSSAMTHISEGIQEDSLKVLDVLLEAYPALLTDRSIILLKNFVELISHQQLSKRLKSRDKLSWMLSVNPNRRVTSQQWRLNVLTRLKKFLQAVVDGSSDTEDEGLQEQKDSSHSVRNPICISWKLHANNQQPIQLFENGGLRPKIHSSFRLRSLTSVMDSAEKGLSSAENLKGFIEIIIPLLIECWIEASPAQSAPILGNLLESESQQLMQQVLSIIHLLWKLTKRHDETYKMELWLRMNYLVDFKHHFMRHFPYSLQDTVKHKKKDPCKSNRNCMKSSNNIDHLLLNLTLCDIMVSLASASTLQTDSGWLDMIRKFVTDTLQDGSKLNSKQVNRLLGVTWRLMQIQQNKVATEPLIKAVYTLYQQRNLLFPVRTLLLKFFSKVYQKEDLRTQRIRSRSKVLSRWLAGLPQQLALLGLRNPELSNQLIDIIHSAASRSNKELLQSLQATAARIYDPLEGTLVLLPAEAQRRLVQLVYFLPCLPASLLACLSRCCIMGRMSSDLAATLIGILHMRSSFAGWKCQVQDNSVNDVDYFSFLFSTLIGNPYEFLSSCLGRVSQLGAVTQQISAVQFYLLLLKYNFVLLKQVICHSLSTIPSQSQCFDILQTGICKYLVGLVVIPDSTAGSVLCAINKLLDQACIISENLHRFLASCCYSLLYFLLTIDREDAEHLQKRDMLWRSCISALALLPRLLRLMLQSLQVSRICREELPVVAQLLRLLMQHGQLRSHMITNEFLVQQIIKDIMTLKSGEVQEQWLTDLHYCFNIYLASHPQTPGPINTVY</sequence>
<dbReference type="InterPro" id="IPR057949">
    <property type="entry name" value="TPR_TEX10"/>
</dbReference>
<keyword evidence="8" id="KW-1185">Reference proteome</keyword>
<comment type="subcellular location">
    <subcellularLocation>
        <location evidence="1">Nucleus</location>
        <location evidence="1">Nucleolus</location>
    </subcellularLocation>
    <subcellularLocation>
        <location evidence="2">Nucleus</location>
        <location evidence="2">Nucleoplasm</location>
    </subcellularLocation>
</comment>
<feature type="domain" description="TEX10-like TPR repeats" evidence="6">
    <location>
        <begin position="545"/>
        <end position="912"/>
    </location>
</feature>
<dbReference type="InterPro" id="IPR011989">
    <property type="entry name" value="ARM-like"/>
</dbReference>
<comment type="caution">
    <text evidence="7">The sequence shown here is derived from an EMBL/GenBank/DDBJ whole genome shotgun (WGS) entry which is preliminary data.</text>
</comment>
<keyword evidence="4" id="KW-0539">Nucleus</keyword>
<evidence type="ECO:0000256" key="4">
    <source>
        <dbReference type="ARBA" id="ARBA00023242"/>
    </source>
</evidence>
<evidence type="ECO:0000259" key="6">
    <source>
        <dbReference type="Pfam" id="PF25781"/>
    </source>
</evidence>
<feature type="domain" description="Pre-rRNA-processing protein Ipi1 N-terminal" evidence="5">
    <location>
        <begin position="132"/>
        <end position="234"/>
    </location>
</feature>
<evidence type="ECO:0000256" key="2">
    <source>
        <dbReference type="ARBA" id="ARBA00004642"/>
    </source>
</evidence>
<gene>
    <name evidence="7" type="primary">Tex10</name>
    <name evidence="7" type="ORF">EMBFUC_R06315</name>
</gene>
<comment type="similarity">
    <text evidence="3">Belongs to the IPI1/TEX10 family.</text>
</comment>
<accession>A0A7K4UWQ5</accession>
<dbReference type="InterPro" id="IPR016024">
    <property type="entry name" value="ARM-type_fold"/>
</dbReference>
<dbReference type="Gene3D" id="1.25.10.10">
    <property type="entry name" value="Leucine-rich Repeat Variant"/>
    <property type="match status" value="1"/>
</dbReference>
<feature type="non-terminal residue" evidence="7">
    <location>
        <position position="925"/>
    </location>
</feature>
<evidence type="ECO:0000259" key="5">
    <source>
        <dbReference type="Pfam" id="PF12333"/>
    </source>
</evidence>
<dbReference type="FunFam" id="1.25.10.10:FF:000164">
    <property type="entry name" value="Testis-expressed sequence 10 protein"/>
    <property type="match status" value="1"/>
</dbReference>
<organism evidence="7 8">
    <name type="scientific">Emberiza fucata</name>
    <dbReference type="NCBI Taxonomy" id="337179"/>
    <lineage>
        <taxon>Eukaryota</taxon>
        <taxon>Metazoa</taxon>
        <taxon>Chordata</taxon>
        <taxon>Craniata</taxon>
        <taxon>Vertebrata</taxon>
        <taxon>Euteleostomi</taxon>
        <taxon>Archelosauria</taxon>
        <taxon>Archosauria</taxon>
        <taxon>Dinosauria</taxon>
        <taxon>Saurischia</taxon>
        <taxon>Theropoda</taxon>
        <taxon>Coelurosauria</taxon>
        <taxon>Aves</taxon>
        <taxon>Neognathae</taxon>
        <taxon>Neoaves</taxon>
        <taxon>Telluraves</taxon>
        <taxon>Australaves</taxon>
        <taxon>Passeriformes</taxon>
        <taxon>Passeroidea</taxon>
        <taxon>Fringillidae</taxon>
        <taxon>Emberizinae</taxon>
        <taxon>Emberizini</taxon>
        <taxon>Emberiza</taxon>
    </lineage>
</organism>
<dbReference type="AlphaFoldDB" id="A0A7K4UWQ5"/>
<feature type="non-terminal residue" evidence="7">
    <location>
        <position position="1"/>
    </location>
</feature>
<name>A0A7K4UWQ5_9EMBE</name>
<dbReference type="Pfam" id="PF25781">
    <property type="entry name" value="TPR_TEX10"/>
    <property type="match status" value="1"/>
</dbReference>
<proteinExistence type="inferred from homology"/>
<dbReference type="GO" id="GO:0005730">
    <property type="term" value="C:nucleolus"/>
    <property type="evidence" value="ECO:0007669"/>
    <property type="project" value="UniProtKB-SubCell"/>
</dbReference>
<dbReference type="PANTHER" id="PTHR16056:SF2">
    <property type="entry name" value="TESTIS-EXPRESSED PROTEIN 10"/>
    <property type="match status" value="1"/>
</dbReference>
<reference evidence="7 8" key="1">
    <citation type="submission" date="2019-09" db="EMBL/GenBank/DDBJ databases">
        <title>Bird 10,000 Genomes (B10K) Project - Family phase.</title>
        <authorList>
            <person name="Zhang G."/>
        </authorList>
    </citation>
    <scope>NUCLEOTIDE SEQUENCE [LARGE SCALE GENOMIC DNA]</scope>
    <source>
        <strain evidence="7">B10K-DU-015-11</strain>
        <tissue evidence="7">Mixed tissue sample</tissue>
    </source>
</reference>
<evidence type="ECO:0000313" key="8">
    <source>
        <dbReference type="Proteomes" id="UP000580681"/>
    </source>
</evidence>
<dbReference type="SUPFAM" id="SSF48371">
    <property type="entry name" value="ARM repeat"/>
    <property type="match status" value="1"/>
</dbReference>
<dbReference type="PANTHER" id="PTHR16056">
    <property type="entry name" value="REGULATOR OF MICROTUBULE DYNAMICS PROTEIN"/>
    <property type="match status" value="1"/>
</dbReference>
<evidence type="ECO:0000256" key="3">
    <source>
        <dbReference type="ARBA" id="ARBA00006427"/>
    </source>
</evidence>